<dbReference type="InterPro" id="IPR001647">
    <property type="entry name" value="HTH_TetR"/>
</dbReference>
<sequence length="205" mass="23455">MTEKLDRRKARTRQLLYDALMTLLQEKSADAITVTDVADRADVNRGTFYLHYRDVGDMLQQLKDDVFTRVRGCVEKLDITEAIQYIDKEEPYPISISIFEEIARHGEFLRIMLGQQGDLSFARQLRELFATRIQAKLGTLSPEDRAVPLDYLVSYIASANFGIVTHWLDTGRQLAPRQMAKMMVNLLSYGPLVSSGIRKKPELVE</sequence>
<proteinExistence type="predicted"/>
<keyword evidence="1 2" id="KW-0238">DNA-binding</keyword>
<dbReference type="PANTHER" id="PTHR43479">
    <property type="entry name" value="ACREF/ENVCD OPERON REPRESSOR-RELATED"/>
    <property type="match status" value="1"/>
</dbReference>
<dbReference type="Gene3D" id="1.10.357.10">
    <property type="entry name" value="Tetracycline Repressor, domain 2"/>
    <property type="match status" value="1"/>
</dbReference>
<dbReference type="Proteomes" id="UP001161691">
    <property type="component" value="Unassembled WGS sequence"/>
</dbReference>
<evidence type="ECO:0000256" key="1">
    <source>
        <dbReference type="ARBA" id="ARBA00023125"/>
    </source>
</evidence>
<dbReference type="InterPro" id="IPR009057">
    <property type="entry name" value="Homeodomain-like_sf"/>
</dbReference>
<dbReference type="EMBL" id="JAGRPV010000001">
    <property type="protein sequence ID" value="MDI4649886.1"/>
    <property type="molecule type" value="Genomic_DNA"/>
</dbReference>
<dbReference type="RefSeq" id="WP_282912490.1">
    <property type="nucleotide sequence ID" value="NZ_JAGRPV010000001.1"/>
</dbReference>
<feature type="DNA-binding region" description="H-T-H motif" evidence="2">
    <location>
        <begin position="33"/>
        <end position="52"/>
    </location>
</feature>
<evidence type="ECO:0000256" key="2">
    <source>
        <dbReference type="PROSITE-ProRule" id="PRU00335"/>
    </source>
</evidence>
<evidence type="ECO:0000259" key="3">
    <source>
        <dbReference type="PROSITE" id="PS50977"/>
    </source>
</evidence>
<dbReference type="PROSITE" id="PS50977">
    <property type="entry name" value="HTH_TETR_2"/>
    <property type="match status" value="1"/>
</dbReference>
<feature type="domain" description="HTH tetR-type" evidence="3">
    <location>
        <begin position="10"/>
        <end position="70"/>
    </location>
</feature>
<organism evidence="4 5">
    <name type="scientific">Cohnella hashimotonis</name>
    <dbReference type="NCBI Taxonomy" id="2826895"/>
    <lineage>
        <taxon>Bacteria</taxon>
        <taxon>Bacillati</taxon>
        <taxon>Bacillota</taxon>
        <taxon>Bacilli</taxon>
        <taxon>Bacillales</taxon>
        <taxon>Paenibacillaceae</taxon>
        <taxon>Cohnella</taxon>
    </lineage>
</organism>
<keyword evidence="5" id="KW-1185">Reference proteome</keyword>
<dbReference type="InterPro" id="IPR039532">
    <property type="entry name" value="TetR_C_Firmicutes"/>
</dbReference>
<dbReference type="Pfam" id="PF14278">
    <property type="entry name" value="TetR_C_8"/>
    <property type="match status" value="1"/>
</dbReference>
<evidence type="ECO:0000313" key="4">
    <source>
        <dbReference type="EMBL" id="MDI4649886.1"/>
    </source>
</evidence>
<gene>
    <name evidence="4" type="ORF">KB449_33470</name>
</gene>
<comment type="caution">
    <text evidence="4">The sequence shown here is derived from an EMBL/GenBank/DDBJ whole genome shotgun (WGS) entry which is preliminary data.</text>
</comment>
<dbReference type="InterPro" id="IPR050624">
    <property type="entry name" value="HTH-type_Tx_Regulator"/>
</dbReference>
<dbReference type="PANTHER" id="PTHR43479:SF7">
    <property type="entry name" value="TETR-FAMILY TRANSCRIPTIONAL REGULATOR"/>
    <property type="match status" value="1"/>
</dbReference>
<name>A0ABT6TSQ5_9BACL</name>
<accession>A0ABT6TSQ5</accession>
<dbReference type="SUPFAM" id="SSF46689">
    <property type="entry name" value="Homeodomain-like"/>
    <property type="match status" value="1"/>
</dbReference>
<reference evidence="4" key="1">
    <citation type="submission" date="2023-04" db="EMBL/GenBank/DDBJ databases">
        <title>Comparative genomic analysis of Cohnella hashimotonis sp. nov., isolated from the International Space Station.</title>
        <authorList>
            <person name="Venkateswaran K."/>
            <person name="Simpson A."/>
        </authorList>
    </citation>
    <scope>NUCLEOTIDE SEQUENCE</scope>
    <source>
        <strain evidence="4">F6_2S_P_1</strain>
    </source>
</reference>
<evidence type="ECO:0000313" key="5">
    <source>
        <dbReference type="Proteomes" id="UP001161691"/>
    </source>
</evidence>
<protein>
    <submittedName>
        <fullName evidence="4">TetR/AcrR family transcriptional regulator</fullName>
    </submittedName>
</protein>
<dbReference type="Pfam" id="PF00440">
    <property type="entry name" value="TetR_N"/>
    <property type="match status" value="1"/>
</dbReference>